<dbReference type="PROSITE" id="PS51257">
    <property type="entry name" value="PROKAR_LIPOPROTEIN"/>
    <property type="match status" value="1"/>
</dbReference>
<accession>A0A1M6PVI8</accession>
<protein>
    <recommendedName>
        <fullName evidence="3">Big-1 domain-containing protein</fullName>
    </recommendedName>
</protein>
<dbReference type="InterPro" id="IPR008969">
    <property type="entry name" value="CarboxyPept-like_regulatory"/>
</dbReference>
<reference evidence="2" key="1">
    <citation type="submission" date="2016-11" db="EMBL/GenBank/DDBJ databases">
        <authorList>
            <person name="Varghese N."/>
            <person name="Submissions S."/>
        </authorList>
    </citation>
    <scope>NUCLEOTIDE SEQUENCE [LARGE SCALE GENOMIC DNA]</scope>
    <source>
        <strain evidence="2">DSM 22212</strain>
    </source>
</reference>
<proteinExistence type="predicted"/>
<evidence type="ECO:0008006" key="3">
    <source>
        <dbReference type="Google" id="ProtNLM"/>
    </source>
</evidence>
<gene>
    <name evidence="1" type="ORF">SAMN04488087_0349</name>
</gene>
<dbReference type="EMBL" id="FRAU01000001">
    <property type="protein sequence ID" value="SHK11984.1"/>
    <property type="molecule type" value="Genomic_DNA"/>
</dbReference>
<dbReference type="SUPFAM" id="SSF49464">
    <property type="entry name" value="Carboxypeptidase regulatory domain-like"/>
    <property type="match status" value="1"/>
</dbReference>
<organism evidence="1 2">
    <name type="scientific">Rhodothermus profundi</name>
    <dbReference type="NCBI Taxonomy" id="633813"/>
    <lineage>
        <taxon>Bacteria</taxon>
        <taxon>Pseudomonadati</taxon>
        <taxon>Rhodothermota</taxon>
        <taxon>Rhodothermia</taxon>
        <taxon>Rhodothermales</taxon>
        <taxon>Rhodothermaceae</taxon>
        <taxon>Rhodothermus</taxon>
    </lineage>
</organism>
<sequence length="498" mass="52948">MQRIFSLLLAGCLLWTGCDQTTPDETAGMVTLTGQVLDAETNDPIVGALVQLQPQGLITDTDSLGRYRFEVTIDSTMQLTLSATKTGYTSASLPVLAVPDRTIEVPVLRLTRTATEEPVSGEAANILLLSQSDQAIGVRESGSKETAELVFQVADSMGRPVVLDHAVRVRFRFGVQPGGDEYLFPEEALTDNSGRVRVHVASGTRAGIVQIVAEATVNGRTIRSQPVSLAIHGGLPDSNFFTLAPTQYNFPGWVAYGLENKITVIVGDQYGNPVKPGTAVYFTTTHGIITGSILTDAKGQGSVTLFSANPLPSDGIAIVTATTADRNQQPVTRSIPILFSGPPRVELCMLNDQNNCLNQPLVAALNQSYLLTLTDHLGNPLAPGTKLTIEAQGTKVKAVGAVDVELGDTGFRTLSAETTYDDVVRGPGITEFFFRVVADQTLDEGGSPTVEAIVINIDSPNGKLSLAFGPTPGSARILSEEGELQRDGALLKAFILKR</sequence>
<dbReference type="STRING" id="633813.SAMN04488087_0349"/>
<dbReference type="Gene3D" id="2.60.40.1120">
    <property type="entry name" value="Carboxypeptidase-like, regulatory domain"/>
    <property type="match status" value="1"/>
</dbReference>
<evidence type="ECO:0000313" key="2">
    <source>
        <dbReference type="Proteomes" id="UP000185812"/>
    </source>
</evidence>
<dbReference type="OrthoDB" id="9764700at2"/>
<dbReference type="InterPro" id="IPR008964">
    <property type="entry name" value="Invasin/intimin_cell_adhesion"/>
</dbReference>
<dbReference type="SUPFAM" id="SSF49373">
    <property type="entry name" value="Invasin/intimin cell-adhesion fragments"/>
    <property type="match status" value="1"/>
</dbReference>
<dbReference type="RefSeq" id="WP_072714224.1">
    <property type="nucleotide sequence ID" value="NZ_FRAU01000001.1"/>
</dbReference>
<dbReference type="Pfam" id="PF13715">
    <property type="entry name" value="CarbopepD_reg_2"/>
    <property type="match status" value="1"/>
</dbReference>
<dbReference type="Proteomes" id="UP000185812">
    <property type="component" value="Unassembled WGS sequence"/>
</dbReference>
<name>A0A1M6PVI8_9BACT</name>
<dbReference type="AlphaFoldDB" id="A0A1M6PVI8"/>
<dbReference type="InterPro" id="IPR013783">
    <property type="entry name" value="Ig-like_fold"/>
</dbReference>
<dbReference type="Gene3D" id="2.60.40.10">
    <property type="entry name" value="Immunoglobulins"/>
    <property type="match status" value="2"/>
</dbReference>
<keyword evidence="2" id="KW-1185">Reference proteome</keyword>
<evidence type="ECO:0000313" key="1">
    <source>
        <dbReference type="EMBL" id="SHK11984.1"/>
    </source>
</evidence>